<evidence type="ECO:0000313" key="2">
    <source>
        <dbReference type="Proteomes" id="UP000231791"/>
    </source>
</evidence>
<organism evidence="1 2">
    <name type="scientific">Streptomyces lavendulae subsp. lavendulae</name>
    <dbReference type="NCBI Taxonomy" id="58340"/>
    <lineage>
        <taxon>Bacteria</taxon>
        <taxon>Bacillati</taxon>
        <taxon>Actinomycetota</taxon>
        <taxon>Actinomycetes</taxon>
        <taxon>Kitasatosporales</taxon>
        <taxon>Streptomycetaceae</taxon>
        <taxon>Streptomyces</taxon>
    </lineage>
</organism>
<accession>A0A2K8PQ31</accession>
<gene>
    <name evidence="1" type="ORF">SLAV_30680</name>
</gene>
<name>A0A2K8PQ31_STRLA</name>
<dbReference type="KEGG" id="slx:SLAV_30680"/>
<dbReference type="AlphaFoldDB" id="A0A2K8PQ31"/>
<dbReference type="Proteomes" id="UP000231791">
    <property type="component" value="Chromosome"/>
</dbReference>
<sequence>MAKAVRRNVLPVVQAAGASLVSYDHVDAVAVDLPPGTNAEGFTRLLLSSPPRWTGRLMAVRDRLVAPFGLRVRERTAAQDIRIEPGVRKGPFTVLEVREDEILCGDDDKHLSFRASFAVRPGPDGSGPEGVCTTVVRFNRPVGRLYFRLIEPFHHLVIASLLARAAS</sequence>
<dbReference type="InterPro" id="IPR021295">
    <property type="entry name" value="DUF2867"/>
</dbReference>
<proteinExistence type="predicted"/>
<evidence type="ECO:0000313" key="1">
    <source>
        <dbReference type="EMBL" id="ATZ27913.1"/>
    </source>
</evidence>
<protein>
    <recommendedName>
        <fullName evidence="3">DUF2867 domain-containing protein</fullName>
    </recommendedName>
</protein>
<keyword evidence="2" id="KW-1185">Reference proteome</keyword>
<evidence type="ECO:0008006" key="3">
    <source>
        <dbReference type="Google" id="ProtNLM"/>
    </source>
</evidence>
<dbReference type="EMBL" id="CP024985">
    <property type="protein sequence ID" value="ATZ27913.1"/>
    <property type="molecule type" value="Genomic_DNA"/>
</dbReference>
<reference evidence="1 2" key="1">
    <citation type="submission" date="2017-11" db="EMBL/GenBank/DDBJ databases">
        <title>Complete genome sequence of Streptomyces lavendulae subsp. lavendulae CCM 3239 (formerly 'Streptomyces aureofaciens CCM 3239'), the producer of the angucycline-type antibiotic auricin.</title>
        <authorList>
            <person name="Busche T."/>
            <person name="Novakova R."/>
            <person name="Al'Dilaimi A."/>
            <person name="Homerova D."/>
            <person name="Feckova L."/>
            <person name="Rezuchova B."/>
            <person name="Mingyar E."/>
            <person name="Csolleiova D."/>
            <person name="Bekeova C."/>
            <person name="Winkler A."/>
            <person name="Sevcikova B."/>
            <person name="Kalinowski J."/>
            <person name="Kormanec J."/>
            <person name="Ruckert C."/>
        </authorList>
    </citation>
    <scope>NUCLEOTIDE SEQUENCE [LARGE SCALE GENOMIC DNA]</scope>
    <source>
        <strain evidence="1 2">CCM 3239</strain>
    </source>
</reference>
<dbReference type="Pfam" id="PF11066">
    <property type="entry name" value="DUF2867"/>
    <property type="match status" value="1"/>
</dbReference>